<dbReference type="STRING" id="37653.A0A0L8HLC1"/>
<dbReference type="PANTHER" id="PTHR46990:SF1">
    <property type="entry name" value="GLUTAREDOXIN DOMAIN-CONTAINING CYSTEINE-RICH PROTEIN 1"/>
    <property type="match status" value="1"/>
</dbReference>
<feature type="compositionally biased region" description="Polar residues" evidence="1">
    <location>
        <begin position="1"/>
        <end position="19"/>
    </location>
</feature>
<protein>
    <recommendedName>
        <fullName evidence="2">Glutaredoxin domain-containing protein</fullName>
    </recommendedName>
</protein>
<dbReference type="Pfam" id="PF23733">
    <property type="entry name" value="GRXCR1-2_C"/>
    <property type="match status" value="1"/>
</dbReference>
<dbReference type="KEGG" id="obi:106869947"/>
<dbReference type="EMBL" id="KQ417858">
    <property type="protein sequence ID" value="KOF90036.1"/>
    <property type="molecule type" value="Genomic_DNA"/>
</dbReference>
<dbReference type="GO" id="GO:0007605">
    <property type="term" value="P:sensory perception of sound"/>
    <property type="evidence" value="ECO:0007669"/>
    <property type="project" value="InterPro"/>
</dbReference>
<dbReference type="AlphaFoldDB" id="A0A0L8HLC1"/>
<dbReference type="OrthoDB" id="423313at2759"/>
<accession>A0A0L8HLC1</accession>
<feature type="region of interest" description="Disordered" evidence="1">
    <location>
        <begin position="1"/>
        <end position="34"/>
    </location>
</feature>
<dbReference type="InterPro" id="IPR036249">
    <property type="entry name" value="Thioredoxin-like_sf"/>
</dbReference>
<sequence>MDSSQNLNMYSTEHVNNKNTDQETKSKDNSPVKSMAEKNYSKLNSNNLYKQKNLIPQKPANTWFNMNAVKTLPLTESNFVGRRDVSDPNTLQEIRITSAKGTIRGYKNRVRAGIVTFLKEQSDGEWNYLKCEKGKIIVYMTSMRVVRQTYDRCQKVQKILQTHLVKYEERDLFMSKENQRELRERLGKSDVTIPQVFADGLNLGTAETLEVLNESGELREILKNFEKITVQTECSKCGGYNYVPCSVCHGSKRSIHRNNFTEEFAELRCVFCDENGLLKCDHCLNNE</sequence>
<dbReference type="InterPro" id="IPR042797">
    <property type="entry name" value="GRXCR1"/>
</dbReference>
<dbReference type="Gene3D" id="3.40.30.10">
    <property type="entry name" value="Glutaredoxin"/>
    <property type="match status" value="1"/>
</dbReference>
<feature type="compositionally biased region" description="Basic and acidic residues" evidence="1">
    <location>
        <begin position="20"/>
        <end position="34"/>
    </location>
</feature>
<organism evidence="3">
    <name type="scientific">Octopus bimaculoides</name>
    <name type="common">California two-spotted octopus</name>
    <dbReference type="NCBI Taxonomy" id="37653"/>
    <lineage>
        <taxon>Eukaryota</taxon>
        <taxon>Metazoa</taxon>
        <taxon>Spiralia</taxon>
        <taxon>Lophotrochozoa</taxon>
        <taxon>Mollusca</taxon>
        <taxon>Cephalopoda</taxon>
        <taxon>Coleoidea</taxon>
        <taxon>Octopodiformes</taxon>
        <taxon>Octopoda</taxon>
        <taxon>Incirrata</taxon>
        <taxon>Octopodidae</taxon>
        <taxon>Octopus</taxon>
    </lineage>
</organism>
<dbReference type="CDD" id="cd03031">
    <property type="entry name" value="GRX_GRX_like"/>
    <property type="match status" value="1"/>
</dbReference>
<dbReference type="PROSITE" id="PS51354">
    <property type="entry name" value="GLUTAREDOXIN_2"/>
    <property type="match status" value="1"/>
</dbReference>
<dbReference type="InterPro" id="IPR002109">
    <property type="entry name" value="Glutaredoxin"/>
</dbReference>
<evidence type="ECO:0000259" key="2">
    <source>
        <dbReference type="Pfam" id="PF00462"/>
    </source>
</evidence>
<evidence type="ECO:0000256" key="1">
    <source>
        <dbReference type="SAM" id="MobiDB-lite"/>
    </source>
</evidence>
<feature type="domain" description="Glutaredoxin" evidence="2">
    <location>
        <begin position="136"/>
        <end position="200"/>
    </location>
</feature>
<dbReference type="OMA" id="ACHGSKM"/>
<reference evidence="3" key="1">
    <citation type="submission" date="2015-07" db="EMBL/GenBank/DDBJ databases">
        <title>MeaNS - Measles Nucleotide Surveillance Program.</title>
        <authorList>
            <person name="Tran T."/>
            <person name="Druce J."/>
        </authorList>
    </citation>
    <scope>NUCLEOTIDE SEQUENCE</scope>
    <source>
        <strain evidence="3">UCB-OBI-ISO-001</strain>
        <tissue evidence="3">Gonad</tissue>
    </source>
</reference>
<gene>
    <name evidence="3" type="ORF">OCBIM_22012064mg</name>
</gene>
<name>A0A0L8HLC1_OCTBM</name>
<dbReference type="SUPFAM" id="SSF52833">
    <property type="entry name" value="Thioredoxin-like"/>
    <property type="match status" value="1"/>
</dbReference>
<dbReference type="PANTHER" id="PTHR46990">
    <property type="entry name" value="GLUTAREDOXIN DOMAIN-CONTAINING CYSTEINE-RICH PROTEIN 1"/>
    <property type="match status" value="1"/>
</dbReference>
<dbReference type="Pfam" id="PF00462">
    <property type="entry name" value="Glutaredoxin"/>
    <property type="match status" value="1"/>
</dbReference>
<proteinExistence type="predicted"/>
<evidence type="ECO:0000313" key="3">
    <source>
        <dbReference type="EMBL" id="KOF90036.1"/>
    </source>
</evidence>